<reference evidence="1 2" key="1">
    <citation type="submission" date="2024-01" db="EMBL/GenBank/DDBJ databases">
        <title>Genomic insights into the taxonomy and metabolism of the cyanobacterium Pannus brasiliensis CCIBt3594.</title>
        <authorList>
            <person name="Machado M."/>
            <person name="Botero N.B."/>
            <person name="Andreote A.P.D."/>
            <person name="Feitosa A.M.T."/>
            <person name="Popin R."/>
            <person name="Sivonen K."/>
            <person name="Fiore M.F."/>
        </authorList>
    </citation>
    <scope>NUCLEOTIDE SEQUENCE [LARGE SCALE GENOMIC DNA]</scope>
    <source>
        <strain evidence="1 2">CCIBt3594</strain>
    </source>
</reference>
<dbReference type="Pfam" id="PF00353">
    <property type="entry name" value="HemolysinCabind"/>
    <property type="match status" value="2"/>
</dbReference>
<dbReference type="Proteomes" id="UP001328733">
    <property type="component" value="Unassembled WGS sequence"/>
</dbReference>
<dbReference type="SUPFAM" id="SSF51120">
    <property type="entry name" value="beta-Roll"/>
    <property type="match status" value="1"/>
</dbReference>
<dbReference type="PRINTS" id="PR00313">
    <property type="entry name" value="CABNDNGRPT"/>
</dbReference>
<gene>
    <name evidence="1" type="ORF">V0288_24155</name>
</gene>
<comment type="caution">
    <text evidence="1">The sequence shown here is derived from an EMBL/GenBank/DDBJ whole genome shotgun (WGS) entry which is preliminary data.</text>
</comment>
<dbReference type="RefSeq" id="WP_422662065.1">
    <property type="nucleotide sequence ID" value="NZ_JBAFSM010000082.1"/>
</dbReference>
<dbReference type="InterPro" id="IPR011049">
    <property type="entry name" value="Serralysin-like_metalloprot_C"/>
</dbReference>
<accession>A0AAW9R007</accession>
<evidence type="ECO:0000313" key="1">
    <source>
        <dbReference type="EMBL" id="MEG3440242.1"/>
    </source>
</evidence>
<dbReference type="InterPro" id="IPR001343">
    <property type="entry name" value="Hemolysn_Ca-bd"/>
</dbReference>
<dbReference type="AlphaFoldDB" id="A0AAW9R007"/>
<dbReference type="Gene3D" id="2.150.10.10">
    <property type="entry name" value="Serralysin-like metalloprotease, C-terminal"/>
    <property type="match status" value="1"/>
</dbReference>
<dbReference type="GO" id="GO:0005509">
    <property type="term" value="F:calcium ion binding"/>
    <property type="evidence" value="ECO:0007669"/>
    <property type="project" value="InterPro"/>
</dbReference>
<proteinExistence type="predicted"/>
<name>A0AAW9R007_9CHRO</name>
<protein>
    <submittedName>
        <fullName evidence="1">Calcium-binding protein</fullName>
    </submittedName>
</protein>
<dbReference type="EMBL" id="JBAFSM010000082">
    <property type="protein sequence ID" value="MEG3440242.1"/>
    <property type="molecule type" value="Genomic_DNA"/>
</dbReference>
<feature type="non-terminal residue" evidence="1">
    <location>
        <position position="172"/>
    </location>
</feature>
<organism evidence="1 2">
    <name type="scientific">Pannus brasiliensis CCIBt3594</name>
    <dbReference type="NCBI Taxonomy" id="1427578"/>
    <lineage>
        <taxon>Bacteria</taxon>
        <taxon>Bacillati</taxon>
        <taxon>Cyanobacteriota</taxon>
        <taxon>Cyanophyceae</taxon>
        <taxon>Oscillatoriophycideae</taxon>
        <taxon>Chroococcales</taxon>
        <taxon>Microcystaceae</taxon>
        <taxon>Pannus</taxon>
    </lineage>
</organism>
<keyword evidence="2" id="KW-1185">Reference proteome</keyword>
<evidence type="ECO:0000313" key="2">
    <source>
        <dbReference type="Proteomes" id="UP001328733"/>
    </source>
</evidence>
<sequence length="172" mass="16998">MPIGTSGNNNLFATLFDRNFIGSGGNDTLNGLVGSGIDTADYSSLTNAGIAQRITLLPTGVVSKGVSGLFGTDQLNSIERIIANASATNNSIDASTAGAGATITVNLNTSSLIVNGIPGLGSLSFSVLNFDDVTGTSGNDSIIGDSQNNILNGGAGNDTINGGNGNDTVDGG</sequence>